<dbReference type="GeneID" id="32878900"/>
<evidence type="ECO:0000256" key="12">
    <source>
        <dbReference type="ARBA" id="ARBA00022953"/>
    </source>
</evidence>
<dbReference type="GO" id="GO:0043657">
    <property type="term" value="C:host cell"/>
    <property type="evidence" value="ECO:0007669"/>
    <property type="project" value="UniProtKB-SubCell"/>
</dbReference>
<feature type="domain" description="RdRp catalytic" evidence="18">
    <location>
        <begin position="1027"/>
        <end position="1218"/>
    </location>
</feature>
<keyword evidence="8" id="KW-0548">Nucleotidyltransferase</keyword>
<keyword evidence="6 19" id="KW-0696">RNA-directed RNA polymerase</keyword>
<keyword evidence="12" id="KW-0693">Viral RNA replication</keyword>
<dbReference type="InterPro" id="IPR029124">
    <property type="entry name" value="L_protein_N"/>
</dbReference>
<accession>A0A1X9JLT6</accession>
<organism evidence="19 22">
    <name type="scientific">Wolkberg virus</name>
    <dbReference type="NCBI Taxonomy" id="1867943"/>
    <lineage>
        <taxon>Viruses</taxon>
        <taxon>Riboviria</taxon>
        <taxon>Orthornavirae</taxon>
        <taxon>Negarnaviricota</taxon>
        <taxon>Polyploviricotina</taxon>
        <taxon>Bunyaviricetes</taxon>
        <taxon>Elliovirales</taxon>
        <taxon>Peribunyaviridae</taxon>
        <taxon>Orthobunyavirus</taxon>
        <taxon>Orthobunyavirus wolkbergense</taxon>
    </lineage>
</organism>
<dbReference type="InterPro" id="IPR007322">
    <property type="entry name" value="RNA_pol_bunyavir"/>
</dbReference>
<evidence type="ECO:0000259" key="18">
    <source>
        <dbReference type="PROSITE" id="PS50525"/>
    </source>
</evidence>
<comment type="similarity">
    <text evidence="16">Belongs to the Bunyavirales RNA polymerase family.</text>
</comment>
<dbReference type="NCBIfam" id="TIGR04202">
    <property type="entry name" value="capSnatchArena"/>
    <property type="match status" value="1"/>
</dbReference>
<evidence type="ECO:0000256" key="3">
    <source>
        <dbReference type="ARBA" id="ARBA00004340"/>
    </source>
</evidence>
<evidence type="ECO:0000256" key="13">
    <source>
        <dbReference type="ARBA" id="ARBA00030285"/>
    </source>
</evidence>
<dbReference type="GO" id="GO:0003968">
    <property type="term" value="F:RNA-directed RNA polymerase activity"/>
    <property type="evidence" value="ECO:0007669"/>
    <property type="project" value="UniProtKB-KW"/>
</dbReference>
<proteinExistence type="inferred from homology"/>
<evidence type="ECO:0000256" key="14">
    <source>
        <dbReference type="ARBA" id="ARBA00030436"/>
    </source>
</evidence>
<dbReference type="EMBL" id="KX470569">
    <property type="protein sequence ID" value="AQM74157.1"/>
    <property type="molecule type" value="Genomic_RNA"/>
</dbReference>
<comment type="catalytic activity">
    <reaction evidence="17">
        <text>RNA(n) + a ribonucleoside 5'-triphosphate = RNA(n+1) + diphosphate</text>
        <dbReference type="Rhea" id="RHEA:21248"/>
        <dbReference type="Rhea" id="RHEA-COMP:14527"/>
        <dbReference type="Rhea" id="RHEA-COMP:17342"/>
        <dbReference type="ChEBI" id="CHEBI:33019"/>
        <dbReference type="ChEBI" id="CHEBI:61557"/>
        <dbReference type="ChEBI" id="CHEBI:140395"/>
        <dbReference type="EC" id="2.7.7.48"/>
    </reaction>
</comment>
<dbReference type="CDD" id="cd22349">
    <property type="entry name" value="PDDEXK_RNA_polymerase-like"/>
    <property type="match status" value="1"/>
</dbReference>
<comment type="subcellular location">
    <subcellularLocation>
        <location evidence="3">Host cell</location>
    </subcellularLocation>
</comment>
<evidence type="ECO:0000256" key="7">
    <source>
        <dbReference type="ARBA" id="ARBA00022679"/>
    </source>
</evidence>
<comment type="cofactor">
    <cofactor evidence="2">
        <name>Mg(2+)</name>
        <dbReference type="ChEBI" id="CHEBI:18420"/>
    </cofactor>
</comment>
<reference evidence="19 22" key="2">
    <citation type="journal article" date="2017" name="J. Gen. Virol.">
        <title>Isolation of a novel orthobunyavirus from bat flies (Eucampsipoda africana).</title>
        <authorList>
            <person name="Jansen van Vuren P."/>
            <person name="Wiley M.R."/>
            <person name="Palacios G."/>
            <person name="Storm N."/>
            <person name="Markotter W."/>
            <person name="Birkhead M."/>
            <person name="Kemp A."/>
            <person name="Paweska J.T."/>
        </authorList>
    </citation>
    <scope>NUCLEOTIDE SEQUENCE [LARGE SCALE GENOMIC DNA]</scope>
    <source>
        <strain evidence="19">2562_SA3</strain>
        <strain evidence="20">2795_SA13</strain>
        <strain evidence="21">2818_SA12</strain>
    </source>
</reference>
<dbReference type="Pfam" id="PF21561">
    <property type="entry name" value="L_thumb_ring_vir"/>
    <property type="match status" value="1"/>
</dbReference>
<dbReference type="Proteomes" id="UP000201866">
    <property type="component" value="Genome"/>
</dbReference>
<keyword evidence="22" id="KW-1185">Reference proteome</keyword>
<name>A0A1X9JLT6_9VIRU</name>
<comment type="cofactor">
    <cofactor evidence="1">
        <name>Mn(2+)</name>
        <dbReference type="ChEBI" id="CHEBI:29035"/>
    </cofactor>
</comment>
<keyword evidence="10" id="KW-0378">Hydrolase</keyword>
<evidence type="ECO:0000256" key="1">
    <source>
        <dbReference type="ARBA" id="ARBA00001936"/>
    </source>
</evidence>
<dbReference type="GO" id="GO:0006351">
    <property type="term" value="P:DNA-templated transcription"/>
    <property type="evidence" value="ECO:0007669"/>
    <property type="project" value="InterPro"/>
</dbReference>
<keyword evidence="11" id="KW-0460">Magnesium</keyword>
<keyword evidence="9" id="KW-0547">Nucleotide-binding</keyword>
<evidence type="ECO:0000313" key="21">
    <source>
        <dbReference type="EMBL" id="AQM74157.1"/>
    </source>
</evidence>
<dbReference type="RefSeq" id="YP_009362987.1">
    <property type="nucleotide sequence ID" value="NC_034633.1"/>
</dbReference>
<keyword evidence="7" id="KW-0808">Transferase</keyword>
<dbReference type="Pfam" id="PF15518">
    <property type="entry name" value="L_protein_N"/>
    <property type="match status" value="1"/>
</dbReference>
<reference evidence="19" key="1">
    <citation type="submission" date="2016-06" db="EMBL/GenBank/DDBJ databases">
        <authorList>
            <person name="Kjaerup R.B."/>
            <person name="Dalgaard T.S."/>
            <person name="Juul-Madsen H.R."/>
        </authorList>
    </citation>
    <scope>NUCLEOTIDE SEQUENCE</scope>
    <source>
        <strain evidence="19">2562_SA3</strain>
        <strain evidence="20">2795_SA13</strain>
        <strain evidence="21">2818_SA12</strain>
    </source>
</reference>
<evidence type="ECO:0000256" key="10">
    <source>
        <dbReference type="ARBA" id="ARBA00022801"/>
    </source>
</evidence>
<evidence type="ECO:0000256" key="8">
    <source>
        <dbReference type="ARBA" id="ARBA00022695"/>
    </source>
</evidence>
<evidence type="ECO:0000313" key="20">
    <source>
        <dbReference type="EMBL" id="AQM74148.1"/>
    </source>
</evidence>
<dbReference type="InterPro" id="IPR048547">
    <property type="entry name" value="L_thumb_ring_bunyavir"/>
</dbReference>
<dbReference type="EMBL" id="KX470551">
    <property type="protein sequence ID" value="AQM74139.1"/>
    <property type="molecule type" value="Genomic_RNA"/>
</dbReference>
<protein>
    <recommendedName>
        <fullName evidence="5">RNA-directed RNA polymerase L</fullName>
        <ecNumber evidence="4">2.7.7.48</ecNumber>
    </recommendedName>
    <alternativeName>
        <fullName evidence="13">Large structural protein</fullName>
    </alternativeName>
    <alternativeName>
        <fullName evidence="15">Replicase</fullName>
    </alternativeName>
    <alternativeName>
        <fullName evidence="14">Transcriptase</fullName>
    </alternativeName>
</protein>
<dbReference type="GO" id="GO:0000166">
    <property type="term" value="F:nucleotide binding"/>
    <property type="evidence" value="ECO:0007669"/>
    <property type="project" value="UniProtKB-KW"/>
</dbReference>
<dbReference type="Pfam" id="PF04196">
    <property type="entry name" value="Bunya_RdRp"/>
    <property type="match status" value="1"/>
</dbReference>
<dbReference type="InterPro" id="IPR007099">
    <property type="entry name" value="RNA-dir_pol_NSvirus"/>
</dbReference>
<dbReference type="KEGG" id="vg:32878900"/>
<dbReference type="InterPro" id="IPR048006">
    <property type="entry name" value="CapSnatch_bunyavir"/>
</dbReference>
<dbReference type="PROSITE" id="PS50525">
    <property type="entry name" value="RDRP_SSRNA_NEG_SEG"/>
    <property type="match status" value="1"/>
</dbReference>
<evidence type="ECO:0000313" key="22">
    <source>
        <dbReference type="Proteomes" id="UP000201866"/>
    </source>
</evidence>
<dbReference type="EMBL" id="KX470560">
    <property type="protein sequence ID" value="AQM74148.1"/>
    <property type="molecule type" value="Genomic_RNA"/>
</dbReference>
<dbReference type="EC" id="2.7.7.48" evidence="4"/>
<evidence type="ECO:0000256" key="9">
    <source>
        <dbReference type="ARBA" id="ARBA00022741"/>
    </source>
</evidence>
<dbReference type="GO" id="GO:0039694">
    <property type="term" value="P:viral RNA genome replication"/>
    <property type="evidence" value="ECO:0007669"/>
    <property type="project" value="InterPro"/>
</dbReference>
<dbReference type="Gene3D" id="3.40.91.60">
    <property type="match status" value="1"/>
</dbReference>
<evidence type="ECO:0000256" key="2">
    <source>
        <dbReference type="ARBA" id="ARBA00001946"/>
    </source>
</evidence>
<evidence type="ECO:0000256" key="17">
    <source>
        <dbReference type="ARBA" id="ARBA00048744"/>
    </source>
</evidence>
<evidence type="ECO:0000256" key="11">
    <source>
        <dbReference type="ARBA" id="ARBA00022842"/>
    </source>
</evidence>
<evidence type="ECO:0000256" key="4">
    <source>
        <dbReference type="ARBA" id="ARBA00012494"/>
    </source>
</evidence>
<evidence type="ECO:0000313" key="19">
    <source>
        <dbReference type="EMBL" id="AQM74139.1"/>
    </source>
</evidence>
<evidence type="ECO:0000256" key="6">
    <source>
        <dbReference type="ARBA" id="ARBA00022484"/>
    </source>
</evidence>
<evidence type="ECO:0000256" key="5">
    <source>
        <dbReference type="ARBA" id="ARBA00018602"/>
    </source>
</evidence>
<evidence type="ECO:0000256" key="16">
    <source>
        <dbReference type="ARBA" id="ARBA00034123"/>
    </source>
</evidence>
<evidence type="ECO:0000256" key="15">
    <source>
        <dbReference type="ARBA" id="ARBA00031012"/>
    </source>
</evidence>
<sequence length="2252" mass="262422">MDDQLYNQFLRRIRVASDPAVAKDIDTDILMSRHDYFGREICRALEIEYRNDVPIIDIFLEVQPDFDPMRYTIPNITPDNYLYRNGTLYIIDYKVSVSTESSIQTNKRYRDILDSICPIIGLNYEVVIIRANPMNNEIYFSSDSFRNLFGPLVINLDFSRFLDIKKLLFEKFGDNEEFLLKVSHGDFTITAPWCKERTPELYDNNIFIEFMNSMSEEYQDMFLDSIMFNPHEADKWNVHLINLKEKTNREYEKYITDIAVKLFESTGNYKKPTRTEIEKGWEEMSNRVQKEREISKDVMDQKPSGHFIWSPPDDAYPKDNIGKILFISKLLQDMSGSSEFLDAFRMIGKAMDFSANVPLYNRVTLTRKEEARSQKGKVMNKKLEPVQIGEALVFWEQQFSLVNDKFDKVVRSNLLKNFFGIGSHKQFKSKMIDDIEVEKPKILDFNSDDIYLESIKMLQSTKNILGQNNNLDENKDFIYSNFSKKIKTCSERMEACLQKIIKCNFWNCLNDISILMKNMLSLSQYNRHNSFRIATCANNSIYGLVLPSSDIKTKRATLVFCILAVHKEKESLLTPGALHATFKSGQYYVSISRAMRLDKERCQRLVTSPGLFLTTSMLFYYYSPNSELLDIMTFAFYSSISITKSLLSLTEPSRYMIMNSLALSSHVREYIAEKFSPYTKTLFSVYVTRLIKIACFNANSQRERISLRSVALSEYDITQKGVEDNEDFDSIWFPGKVTLKAYINQIYLPFYFNPKGLHEKHHVLIDLAKTVLEIEKDQRLNCPEPWSDEALKQTVNLPVLIHSLAKNLLVDTSRHNHLRNKIENRNNFNRSITTISTFTSSKSCIKLGNYSELKEKQAKDREKGTLSVLKRMRIANPLFVNEEDLKNEVAHSNYNNLRQSIPLYKDFISTKVFDRLYELLKTENLSEDGATIQNIMKMMKDHTDFYFTFFNKGQKTAKDREIFVGEFEAKMCMYAVERLAKERCKLNPDEMISEPGDGKLKVLEMKSEQEIRFIIETIKQRNQNLMDDILLGNQRQKFKATKIEINADMSKWSAQDVFFKYFWLIAMDPILYPNEKERMLYFMCNYMNKKLILPDELLCNILDQKMIYRDDIIMEMTDNLNKNYVEIKRNWLQGNFNYTSSYVHSCAMSVYKDILRLVSIKTGSEVLVNSLVHSDDNHTSIVYIHDKLHQDLFIEHSIMSFEKVCSAFGCQANMKKTYLNNTIKEFVSLFCISGEPFSIFGRFLLTSVGDCAYIGPYEDMASRLTSTQTAIKHGCPPSLAWLSIAINHWITFTTYNMLPGQVNDPTARLPLKNRSELPVELFGILNADLSTIALTGLESGNLTFLVELLVKNSPIEMRKETIIDQSLLIKTWDINKLSDAELFKMKILRYLVLDAEIETDSVMGETSEMRGRSIITPRKFTTIGTLKKLISYTDYQKMLSDEQKTNEVFEYMATKPELLVTKGETKEDYMHTILFRYNSKKFKESLSIQNPAQLFIEQILFSHKPVIDYSGIRDKFSMIGDNLELEEQPDIIGRMTFNQVYENLSKDMAALPLTLEDVHVVYDYMILNDPLLTTVANALILKLESLPQSRTGVTACNMPEMRNLKLITHSPALVLRAYSQKNPDIPGADIEEMRRDLLHLEEFVEKTKLKEKMEDRIAKNQMANRNERDIKYELKELTKFYQICYEYVKSTDHKIKVFILPSKAYTSIDFCALVQGNLIKDEKWIMIHYLKSINTIGYKGIIQRTSSGEMNLAMEAIRLIAYFGDTFINPYSRKRFLKEIIDNFTYKFVPVEYLYRLILNSHIRHEFLPVLYWTGELTQHDLDKYDAMKANEHVSWNDWQVNRNLGTGPINLKITAYNKSLYILGEDDILKISELQLTKISNDYIHIAGKRLLSSKHNLRFELFKRYNITSDFNYYITYQRKAKNIFVYQILNTQTIERRNAEHAAVKTRVYNEIVPVCPVIIAEMPRSQGIELKTIRNINYDNNSLTRLKISDREYSIMKRAHLYKMQNFDGPKIKTGILNVNKLMKTPELLNTNYSKVSRSSIVSLSKILECDGTTDDDVLEFLCDDPMDDEEVETIESEPIFTVTYLKKGKKVNSYKSAIKTLIFNETETFESIFDFSKLGFLSGKNLGILEVIVSLVKILRTNEWSTIMLNCIHICLIRHGYDRQYHLFELPRMFIIDPITHKLNWGELKRFVINLPEINVSPWDIIFTNFKAKCSELIDRELGKENRFGYYLDSLEKDFGKSMFDFE</sequence>
<dbReference type="GO" id="GO:0016787">
    <property type="term" value="F:hydrolase activity"/>
    <property type="evidence" value="ECO:0007669"/>
    <property type="project" value="UniProtKB-KW"/>
</dbReference>